<dbReference type="Proteomes" id="UP000643810">
    <property type="component" value="Unassembled WGS sequence"/>
</dbReference>
<dbReference type="InterPro" id="IPR002931">
    <property type="entry name" value="Transglutaminase-like"/>
</dbReference>
<gene>
    <name evidence="3" type="ORF">H8R94_09635</name>
</gene>
<keyword evidence="1" id="KW-0732">Signal</keyword>
<organism evidence="3 4">
    <name type="scientific">Roseburia lenta</name>
    <dbReference type="NCBI Taxonomy" id="2763061"/>
    <lineage>
        <taxon>Bacteria</taxon>
        <taxon>Bacillati</taxon>
        <taxon>Bacillota</taxon>
        <taxon>Clostridia</taxon>
        <taxon>Lachnospirales</taxon>
        <taxon>Lachnospiraceae</taxon>
        <taxon>Roseburia</taxon>
    </lineage>
</organism>
<sequence>MRKNTKGHNRIYACLGLVCSLCLLLLTACGPVDFLQETVNGRLEKVVVGEAKEVETISADRFAYQQLSAEEQTVYDQILDCIQHHTDCVTVSTKDQDVLDKAYRCVMADYGGLFWTSGYQYNTYSSFDQVIGMEFMPTYIYTQQEREDLQAQIDDVADLWLAGIDSDASDYEKVKYVYETLISQVDYDADSQNNQNIISVFIGKKTVCQGYADATQYLLWQLGVSSIVVTGLAGGDNHAWNLVNLDGEYYYIDTTWGNTHFLGELQGAKKIDYGYLGASTQDLAATHTADMPFDLPACESVTDNYFYQEGLYFETADLSAIGSRIREKYRRGATEISLRMSNLQDYLQVKDDLIGQDRIFTYLEGQQELTYFENQSLYILTFVL</sequence>
<dbReference type="Pfam" id="PF01841">
    <property type="entry name" value="Transglut_core"/>
    <property type="match status" value="1"/>
</dbReference>
<dbReference type="PANTHER" id="PTHR46333">
    <property type="entry name" value="CYTOKINESIS PROTEIN 3"/>
    <property type="match status" value="1"/>
</dbReference>
<accession>A0ABR7GHU8</accession>
<dbReference type="EMBL" id="JACOPG010000003">
    <property type="protein sequence ID" value="MBC5686860.1"/>
    <property type="molecule type" value="Genomic_DNA"/>
</dbReference>
<evidence type="ECO:0000313" key="3">
    <source>
        <dbReference type="EMBL" id="MBC5686860.1"/>
    </source>
</evidence>
<dbReference type="SMART" id="SM00460">
    <property type="entry name" value="TGc"/>
    <property type="match status" value="1"/>
</dbReference>
<protein>
    <recommendedName>
        <fullName evidence="2">Transglutaminase-like domain-containing protein</fullName>
    </recommendedName>
</protein>
<dbReference type="SUPFAM" id="SSF54001">
    <property type="entry name" value="Cysteine proteinases"/>
    <property type="match status" value="1"/>
</dbReference>
<evidence type="ECO:0000259" key="2">
    <source>
        <dbReference type="SMART" id="SM00460"/>
    </source>
</evidence>
<feature type="chain" id="PRO_5045832700" description="Transglutaminase-like domain-containing protein" evidence="1">
    <location>
        <begin position="35"/>
        <end position="384"/>
    </location>
</feature>
<dbReference type="InterPro" id="IPR038765">
    <property type="entry name" value="Papain-like_cys_pep_sf"/>
</dbReference>
<feature type="signal peptide" evidence="1">
    <location>
        <begin position="1"/>
        <end position="34"/>
    </location>
</feature>
<dbReference type="PROSITE" id="PS51257">
    <property type="entry name" value="PROKAR_LIPOPROTEIN"/>
    <property type="match status" value="1"/>
</dbReference>
<dbReference type="RefSeq" id="WP_186854533.1">
    <property type="nucleotide sequence ID" value="NZ_JACOPG010000003.1"/>
</dbReference>
<dbReference type="Gene3D" id="3.10.620.30">
    <property type="match status" value="1"/>
</dbReference>
<comment type="caution">
    <text evidence="3">The sequence shown here is derived from an EMBL/GenBank/DDBJ whole genome shotgun (WGS) entry which is preliminary data.</text>
</comment>
<reference evidence="3 4" key="1">
    <citation type="submission" date="2020-08" db="EMBL/GenBank/DDBJ databases">
        <title>Genome public.</title>
        <authorList>
            <person name="Liu C."/>
            <person name="Sun Q."/>
        </authorList>
    </citation>
    <scope>NUCLEOTIDE SEQUENCE [LARGE SCALE GENOMIC DNA]</scope>
    <source>
        <strain evidence="3 4">NSJ-9</strain>
    </source>
</reference>
<dbReference type="PANTHER" id="PTHR46333:SF2">
    <property type="entry name" value="CYTOKINESIS PROTEIN 3"/>
    <property type="match status" value="1"/>
</dbReference>
<proteinExistence type="predicted"/>
<feature type="domain" description="Transglutaminase-like" evidence="2">
    <location>
        <begin position="200"/>
        <end position="256"/>
    </location>
</feature>
<evidence type="ECO:0000256" key="1">
    <source>
        <dbReference type="SAM" id="SignalP"/>
    </source>
</evidence>
<name>A0ABR7GHU8_9FIRM</name>
<dbReference type="InterPro" id="IPR052557">
    <property type="entry name" value="CAP/Cytokinesis_protein"/>
</dbReference>
<keyword evidence="4" id="KW-1185">Reference proteome</keyword>
<evidence type="ECO:0000313" key="4">
    <source>
        <dbReference type="Proteomes" id="UP000643810"/>
    </source>
</evidence>